<feature type="compositionally biased region" description="Polar residues" evidence="1">
    <location>
        <begin position="39"/>
        <end position="56"/>
    </location>
</feature>
<keyword evidence="2" id="KW-0812">Transmembrane</keyword>
<evidence type="ECO:0000313" key="3">
    <source>
        <dbReference type="EMBL" id="KAK1746628.1"/>
    </source>
</evidence>
<feature type="transmembrane region" description="Helical" evidence="2">
    <location>
        <begin position="172"/>
        <end position="199"/>
    </location>
</feature>
<protein>
    <submittedName>
        <fullName evidence="3">Uncharacterized protein</fullName>
    </submittedName>
</protein>
<name>A0AAD8YII7_9STRA</name>
<feature type="transmembrane region" description="Helical" evidence="2">
    <location>
        <begin position="322"/>
        <end position="339"/>
    </location>
</feature>
<feature type="transmembrane region" description="Helical" evidence="2">
    <location>
        <begin position="99"/>
        <end position="121"/>
    </location>
</feature>
<dbReference type="Gene3D" id="1.20.1070.10">
    <property type="entry name" value="Rhodopsin 7-helix transmembrane proteins"/>
    <property type="match status" value="1"/>
</dbReference>
<comment type="caution">
    <text evidence="3">The sequence shown here is derived from an EMBL/GenBank/DDBJ whole genome shotgun (WGS) entry which is preliminary data.</text>
</comment>
<proteinExistence type="predicted"/>
<accession>A0AAD8YII7</accession>
<dbReference type="EMBL" id="JATAAI010000004">
    <property type="protein sequence ID" value="KAK1746628.1"/>
    <property type="molecule type" value="Genomic_DNA"/>
</dbReference>
<feature type="transmembrane region" description="Helical" evidence="2">
    <location>
        <begin position="269"/>
        <end position="285"/>
    </location>
</feature>
<sequence>MNMASTVPSLVGEDTTIVSTSGLRRRKNNDPLANRAQATLEDQTQPQCKEPQQLQPCGNDEADGEVATAFVDSIMSSMRPSQIDASAHRWAISTIDKHFRYFAMWNICTYFTLVAIVYAVVPAENIVYLDGVEQRSAIMAMSLIAVSFLSRVLPLIGGIVGDNKKQTYISGIFIGALTVQVVAFCTDFLMAFFAVPVLIDPVLGTRVHVLRWCEWCPCATFMTFMMEGADLYWSGDAPPPDYLRSKYLHACTQGGAVFLGLLFPFCPGFKTWICAIVLSCCLYLTNYPRMWNRRRAIPATLKGGATVEEAERFNAAKIALRLRLFTTCVWTIIVTLYFVSSIGPRFTSEGSILRNPAANMICECFFDVLSKVLFLVVIVDIHYAIFDPSTKVERRLSELRQLMSAVWESSSDVIAISARTGPKGGASVMLSPAFFGLKIKQGPLRGLSANQVKDMFKKKSVLYQLSGTAFQAEKKHDNESCVEDDMISHIEQTGFDAIDSNARGLKFDGGEFKPDRDALRALSDVVVKAWACTEKEKVFTHDLHWRGDNKDYMIRAEAKVSRLDPNALIVIIRDISERVRVFEAEKQILFETTSRQKDAEANRFTRHEVKNGLLAALGLYESLCDAQSRQLSSTNTERTPIAFDLGGSADSGDDVIRCLNELGKSLHETLDSVLSEAMTRDLIHDLYRPYREKTDVASVLSGGVFEGQSFDGGGNLTRFPLITRPSPLPMFYFDHQLLRYLHRQALSNACKYGKTGGVVLTEIIHNEEQKELQINVINLPGDHYDKILAMGVKAELAVFCKGGQIHETYRSDADSTLSKKSEVAAIPGDGGWIMGKCAKIMKGNCSIKFEESKTVFTLKIPAKPYGSQKIATPIDIKTFKLPHKIWGIAIDDSKIQMKLLGKFFEFAGVPSDRVHVFGKDADEIMGFVDFVVNFMDENMGDHVLLIADENLDVTDEASKHRTISGSQLVENIRLRLLPEQEQFLVALIRSANDSSSDVAIYNARAHGFLPKAPIKRANILETLAPLWMARYPQEVGDDDDSLPSRMSRRSRADSFSSLSSASLNDAVATTPIEIIQMVKEISDLFSKGRIMEDRVLRQNIWEKLHALKGDLLTLQVGSKVITAVGMINSFRDAQSNEDLSERWSLLQEQILSFAS</sequence>
<feature type="transmembrane region" description="Helical" evidence="2">
    <location>
        <begin position="137"/>
        <end position="160"/>
    </location>
</feature>
<dbReference type="Proteomes" id="UP001224775">
    <property type="component" value="Unassembled WGS sequence"/>
</dbReference>
<keyword evidence="2" id="KW-1133">Transmembrane helix</keyword>
<evidence type="ECO:0000256" key="2">
    <source>
        <dbReference type="SAM" id="Phobius"/>
    </source>
</evidence>
<organism evidence="3 4">
    <name type="scientific">Skeletonema marinoi</name>
    <dbReference type="NCBI Taxonomy" id="267567"/>
    <lineage>
        <taxon>Eukaryota</taxon>
        <taxon>Sar</taxon>
        <taxon>Stramenopiles</taxon>
        <taxon>Ochrophyta</taxon>
        <taxon>Bacillariophyta</taxon>
        <taxon>Coscinodiscophyceae</taxon>
        <taxon>Thalassiosirophycidae</taxon>
        <taxon>Thalassiosirales</taxon>
        <taxon>Skeletonemataceae</taxon>
        <taxon>Skeletonema</taxon>
        <taxon>Skeletonema marinoi-dohrnii complex</taxon>
    </lineage>
</organism>
<gene>
    <name evidence="3" type="ORF">QTG54_003235</name>
</gene>
<evidence type="ECO:0000256" key="1">
    <source>
        <dbReference type="SAM" id="MobiDB-lite"/>
    </source>
</evidence>
<keyword evidence="4" id="KW-1185">Reference proteome</keyword>
<evidence type="ECO:0000313" key="4">
    <source>
        <dbReference type="Proteomes" id="UP001224775"/>
    </source>
</evidence>
<keyword evidence="2" id="KW-0472">Membrane</keyword>
<dbReference type="AlphaFoldDB" id="A0AAD8YII7"/>
<feature type="region of interest" description="Disordered" evidence="1">
    <location>
        <begin position="39"/>
        <end position="61"/>
    </location>
</feature>
<reference evidence="3" key="1">
    <citation type="submission" date="2023-06" db="EMBL/GenBank/DDBJ databases">
        <title>Survivors Of The Sea: Transcriptome response of Skeletonema marinoi to long-term dormancy.</title>
        <authorList>
            <person name="Pinder M.I.M."/>
            <person name="Kourtchenko O."/>
            <person name="Robertson E.K."/>
            <person name="Larsson T."/>
            <person name="Maumus F."/>
            <person name="Osuna-Cruz C.M."/>
            <person name="Vancaester E."/>
            <person name="Stenow R."/>
            <person name="Vandepoele K."/>
            <person name="Ploug H."/>
            <person name="Bruchert V."/>
            <person name="Godhe A."/>
            <person name="Topel M."/>
        </authorList>
    </citation>
    <scope>NUCLEOTIDE SEQUENCE</scope>
    <source>
        <strain evidence="3">R05AC</strain>
    </source>
</reference>